<keyword evidence="4" id="KW-1185">Reference proteome</keyword>
<proteinExistence type="predicted"/>
<feature type="compositionally biased region" description="Basic and acidic residues" evidence="1">
    <location>
        <begin position="38"/>
        <end position="49"/>
    </location>
</feature>
<protein>
    <recommendedName>
        <fullName evidence="2">No apical meristem-associated C-terminal domain-containing protein</fullName>
    </recommendedName>
</protein>
<dbReference type="Proteomes" id="UP000037035">
    <property type="component" value="Unassembled WGS sequence"/>
</dbReference>
<dbReference type="VEuPathDB" id="FungiDB:VP01_2898g1"/>
<reference evidence="3 4" key="1">
    <citation type="submission" date="2015-08" db="EMBL/GenBank/DDBJ databases">
        <title>Next Generation Sequencing and Analysis of the Genome of Puccinia sorghi L Schw, the Causal Agent of Maize Common Rust.</title>
        <authorList>
            <person name="Rochi L."/>
            <person name="Burguener G."/>
            <person name="Darino M."/>
            <person name="Turjanski A."/>
            <person name="Kreff E."/>
            <person name="Dieguez M.J."/>
            <person name="Sacco F."/>
        </authorList>
    </citation>
    <scope>NUCLEOTIDE SEQUENCE [LARGE SCALE GENOMIC DNA]</scope>
    <source>
        <strain evidence="3 4">RO10H11247</strain>
    </source>
</reference>
<comment type="caution">
    <text evidence="3">The sequence shown here is derived from an EMBL/GenBank/DDBJ whole genome shotgun (WGS) entry which is preliminary data.</text>
</comment>
<sequence>MTHDSVEEKQVDAVSNVTATAAASKNSRPYRKKKKKEQKKDNKRDKKGKEDIITVLRNLANQTALQNQILADQKDVMVTMANKKIMSIDILTISASPCPFYECKQKKILKKIRKKKKKNSR</sequence>
<dbReference type="InterPro" id="IPR029466">
    <property type="entry name" value="NAM-associated_C"/>
</dbReference>
<dbReference type="OrthoDB" id="7763131at2759"/>
<feature type="compositionally biased region" description="Basic and acidic residues" evidence="1">
    <location>
        <begin position="1"/>
        <end position="11"/>
    </location>
</feature>
<gene>
    <name evidence="3" type="ORF">VP01_2898g1</name>
</gene>
<name>A0A0L6V1I8_9BASI</name>
<evidence type="ECO:0000256" key="1">
    <source>
        <dbReference type="SAM" id="MobiDB-lite"/>
    </source>
</evidence>
<feature type="domain" description="No apical meristem-associated C-terminal" evidence="2">
    <location>
        <begin position="5"/>
        <end position="108"/>
    </location>
</feature>
<organism evidence="3 4">
    <name type="scientific">Puccinia sorghi</name>
    <dbReference type="NCBI Taxonomy" id="27349"/>
    <lineage>
        <taxon>Eukaryota</taxon>
        <taxon>Fungi</taxon>
        <taxon>Dikarya</taxon>
        <taxon>Basidiomycota</taxon>
        <taxon>Pucciniomycotina</taxon>
        <taxon>Pucciniomycetes</taxon>
        <taxon>Pucciniales</taxon>
        <taxon>Pucciniaceae</taxon>
        <taxon>Puccinia</taxon>
    </lineage>
</organism>
<feature type="compositionally biased region" description="Basic residues" evidence="1">
    <location>
        <begin position="28"/>
        <end position="37"/>
    </location>
</feature>
<dbReference type="STRING" id="27349.A0A0L6V1I8"/>
<dbReference type="Pfam" id="PF14303">
    <property type="entry name" value="NAM-associated"/>
    <property type="match status" value="1"/>
</dbReference>
<dbReference type="EMBL" id="LAVV01007832">
    <property type="protein sequence ID" value="KNZ54631.1"/>
    <property type="molecule type" value="Genomic_DNA"/>
</dbReference>
<accession>A0A0L6V1I8</accession>
<evidence type="ECO:0000313" key="3">
    <source>
        <dbReference type="EMBL" id="KNZ54631.1"/>
    </source>
</evidence>
<dbReference type="AlphaFoldDB" id="A0A0L6V1I8"/>
<feature type="region of interest" description="Disordered" evidence="1">
    <location>
        <begin position="1"/>
        <end position="49"/>
    </location>
</feature>
<feature type="compositionally biased region" description="Low complexity" evidence="1">
    <location>
        <begin position="13"/>
        <end position="26"/>
    </location>
</feature>
<evidence type="ECO:0000313" key="4">
    <source>
        <dbReference type="Proteomes" id="UP000037035"/>
    </source>
</evidence>
<evidence type="ECO:0000259" key="2">
    <source>
        <dbReference type="Pfam" id="PF14303"/>
    </source>
</evidence>